<evidence type="ECO:0000259" key="1">
    <source>
        <dbReference type="SMART" id="SM00382"/>
    </source>
</evidence>
<dbReference type="CDD" id="cd00009">
    <property type="entry name" value="AAA"/>
    <property type="match status" value="1"/>
</dbReference>
<dbReference type="InterPro" id="IPR011704">
    <property type="entry name" value="ATPase_dyneun-rel_AAA"/>
</dbReference>
<feature type="domain" description="AAA+ ATPase" evidence="1">
    <location>
        <begin position="38"/>
        <end position="202"/>
    </location>
</feature>
<evidence type="ECO:0000313" key="2">
    <source>
        <dbReference type="EMBL" id="UOD50922.1"/>
    </source>
</evidence>
<name>A0ABY4AKX9_9BURK</name>
<evidence type="ECO:0000313" key="3">
    <source>
        <dbReference type="Proteomes" id="UP000831607"/>
    </source>
</evidence>
<reference evidence="2 3" key="1">
    <citation type="submission" date="2020-11" db="EMBL/GenBank/DDBJ databases">
        <title>Algicoccus daihaiensis sp.nov., isolated from Daihai Lake in Inner Mongolia.</title>
        <authorList>
            <person name="Kai J."/>
        </authorList>
    </citation>
    <scope>NUCLEOTIDE SEQUENCE [LARGE SCALE GENOMIC DNA]</scope>
    <source>
        <strain evidence="3">f23</strain>
    </source>
</reference>
<dbReference type="SMART" id="SM00382">
    <property type="entry name" value="AAA"/>
    <property type="match status" value="1"/>
</dbReference>
<dbReference type="Proteomes" id="UP000831607">
    <property type="component" value="Chromosome"/>
</dbReference>
<dbReference type="InterPro" id="IPR050764">
    <property type="entry name" value="CbbQ/NirQ/NorQ/GpvN"/>
</dbReference>
<dbReference type="PANTHER" id="PTHR42759:SF1">
    <property type="entry name" value="MAGNESIUM-CHELATASE SUBUNIT CHLD"/>
    <property type="match status" value="1"/>
</dbReference>
<dbReference type="Gene3D" id="3.40.50.300">
    <property type="entry name" value="P-loop containing nucleotide triphosphate hydrolases"/>
    <property type="match status" value="1"/>
</dbReference>
<dbReference type="Pfam" id="PF07728">
    <property type="entry name" value="AAA_5"/>
    <property type="match status" value="1"/>
</dbReference>
<dbReference type="SUPFAM" id="SSF52540">
    <property type="entry name" value="P-loop containing nucleoside triphosphate hydrolases"/>
    <property type="match status" value="1"/>
</dbReference>
<accession>A0ABY4AKX9</accession>
<dbReference type="RefSeq" id="WP_243479336.1">
    <property type="nucleotide sequence ID" value="NZ_CP063982.1"/>
</dbReference>
<proteinExistence type="predicted"/>
<dbReference type="PANTHER" id="PTHR42759">
    <property type="entry name" value="MOXR FAMILY PROTEIN"/>
    <property type="match status" value="1"/>
</dbReference>
<gene>
    <name evidence="2" type="ORF">DHf2319_03090</name>
</gene>
<organism evidence="2 3">
    <name type="scientific">Orrella daihaiensis</name>
    <dbReference type="NCBI Taxonomy" id="2782176"/>
    <lineage>
        <taxon>Bacteria</taxon>
        <taxon>Pseudomonadati</taxon>
        <taxon>Pseudomonadota</taxon>
        <taxon>Betaproteobacteria</taxon>
        <taxon>Burkholderiales</taxon>
        <taxon>Alcaligenaceae</taxon>
        <taxon>Orrella</taxon>
    </lineage>
</organism>
<dbReference type="InterPro" id="IPR003593">
    <property type="entry name" value="AAA+_ATPase"/>
</dbReference>
<dbReference type="InterPro" id="IPR027417">
    <property type="entry name" value="P-loop_NTPase"/>
</dbReference>
<protein>
    <submittedName>
        <fullName evidence="2">MoxR family ATPase</fullName>
    </submittedName>
</protein>
<sequence>MGEQHQPDSVDTWVNSLQSVGYFPDRRLVTAVHLATRLGRPLLLEGDPGVGKTELAKALATITGRNLIRLQCYDGLEQRDALYEWNYAAQLIHLKAAQETRTPEEIEREVYQAHYLIKRPLLQALQTPGAGAVLLIDEVDRADEPFEAFLLEYLGEYQVSIPELGTIKAQTPPLTILTSNRTRDLNDAIKRRCLYHWVDYPDRDRELAIIAEQVPGIGQKLSEQVADFVQRLRDKPFADAFSRAPGIAESVEWAKALVALETLQLDPEVVENTAGVLFKQRDDVAALEPMLQELLATES</sequence>
<keyword evidence="3" id="KW-1185">Reference proteome</keyword>
<dbReference type="EMBL" id="CP063982">
    <property type="protein sequence ID" value="UOD50922.1"/>
    <property type="molecule type" value="Genomic_DNA"/>
</dbReference>